<evidence type="ECO:0000313" key="2">
    <source>
        <dbReference type="EMBL" id="PWU69255.1"/>
    </source>
</evidence>
<keyword evidence="1" id="KW-0812">Transmembrane</keyword>
<gene>
    <name evidence="2" type="ORF">DLJ74_04520</name>
</gene>
<dbReference type="InterPro" id="IPR053824">
    <property type="entry name" value="DUF7010"/>
</dbReference>
<organism evidence="2 3">
    <name type="scientific">Gracilibacillus dipsosauri</name>
    <dbReference type="NCBI Taxonomy" id="178340"/>
    <lineage>
        <taxon>Bacteria</taxon>
        <taxon>Bacillati</taxon>
        <taxon>Bacillota</taxon>
        <taxon>Bacilli</taxon>
        <taxon>Bacillales</taxon>
        <taxon>Bacillaceae</taxon>
        <taxon>Gracilibacillus</taxon>
    </lineage>
</organism>
<dbReference type="Pfam" id="PF22765">
    <property type="entry name" value="DUF7010"/>
    <property type="match status" value="1"/>
</dbReference>
<feature type="transmembrane region" description="Helical" evidence="1">
    <location>
        <begin position="167"/>
        <end position="186"/>
    </location>
</feature>
<evidence type="ECO:0000313" key="3">
    <source>
        <dbReference type="Proteomes" id="UP000245624"/>
    </source>
</evidence>
<feature type="transmembrane region" description="Helical" evidence="1">
    <location>
        <begin position="30"/>
        <end position="53"/>
    </location>
</feature>
<accession>A0A317L0V2</accession>
<keyword evidence="1" id="KW-1133">Transmembrane helix</keyword>
<feature type="transmembrane region" description="Helical" evidence="1">
    <location>
        <begin position="91"/>
        <end position="113"/>
    </location>
</feature>
<dbReference type="RefSeq" id="WP_109983525.1">
    <property type="nucleotide sequence ID" value="NZ_QGTD01000005.1"/>
</dbReference>
<dbReference type="Proteomes" id="UP000245624">
    <property type="component" value="Unassembled WGS sequence"/>
</dbReference>
<feature type="transmembrane region" description="Helical" evidence="1">
    <location>
        <begin position="59"/>
        <end position="79"/>
    </location>
</feature>
<dbReference type="AlphaFoldDB" id="A0A317L0V2"/>
<reference evidence="2 3" key="1">
    <citation type="submission" date="2018-05" db="EMBL/GenBank/DDBJ databases">
        <title>Genomic analysis of Gracilibacillus dipsosauri DD1 reveals novel features of a salt-tolerant amylase.</title>
        <authorList>
            <person name="Deutch C.E."/>
            <person name="Yang S."/>
        </authorList>
    </citation>
    <scope>NUCLEOTIDE SEQUENCE [LARGE SCALE GENOMIC DNA]</scope>
    <source>
        <strain evidence="2 3">DD1</strain>
    </source>
</reference>
<feature type="transmembrane region" description="Helical" evidence="1">
    <location>
        <begin position="119"/>
        <end position="136"/>
    </location>
</feature>
<proteinExistence type="predicted"/>
<protein>
    <submittedName>
        <fullName evidence="2">Uncharacterized protein</fullName>
    </submittedName>
</protein>
<keyword evidence="1" id="KW-0472">Membrane</keyword>
<name>A0A317L0V2_9BACI</name>
<dbReference type="OrthoDB" id="3242785at2"/>
<dbReference type="EMBL" id="QGTD01000005">
    <property type="protein sequence ID" value="PWU69255.1"/>
    <property type="molecule type" value="Genomic_DNA"/>
</dbReference>
<evidence type="ECO:0000256" key="1">
    <source>
        <dbReference type="SAM" id="Phobius"/>
    </source>
</evidence>
<feature type="transmembrane region" description="Helical" evidence="1">
    <location>
        <begin position="143"/>
        <end position="161"/>
    </location>
</feature>
<keyword evidence="3" id="KW-1185">Reference proteome</keyword>
<comment type="caution">
    <text evidence="2">The sequence shown here is derived from an EMBL/GenBank/DDBJ whole genome shotgun (WGS) entry which is preliminary data.</text>
</comment>
<sequence length="194" mass="22412">MNDENFKKEGEISLQINDLRKRLSISGKNGVSFLLSAVIIWLIITIIFLQPITLELKNIYMLFSTGLMFPLSMGLSNLLKADWKFEGNPLGKLGVFLNIAQLVYFPILFWAIGKSPEEAIIFFSIITAAHFFPYGWFYLSRPYFIMAPIVSFAIILIGWNLNQNELWLIPFSMIIFLLILTILLYIDYRKKLNS</sequence>